<sequence length="117" mass="13443">MAKNKTDIEVNVVYTETAKFCVNKIALFLRSKNLEPLPILTAATQEFEDKVKVFPTGCPISPQLSKIGCTKYRECNTGNGYRILYSLNDEQTEVTVHIIQSQREDIQQLLFDRMIER</sequence>
<gene>
    <name evidence="1" type="ORF">WCU84_17840</name>
</gene>
<evidence type="ECO:0000313" key="2">
    <source>
        <dbReference type="Proteomes" id="UP001359469"/>
    </source>
</evidence>
<organism evidence="1 2">
    <name type="scientific">Dickeya chrysanthemi</name>
    <name type="common">Pectobacterium chrysanthemi</name>
    <name type="synonym">Erwinia chrysanthemi</name>
    <dbReference type="NCBI Taxonomy" id="556"/>
    <lineage>
        <taxon>Bacteria</taxon>
        <taxon>Pseudomonadati</taxon>
        <taxon>Pseudomonadota</taxon>
        <taxon>Gammaproteobacteria</taxon>
        <taxon>Enterobacterales</taxon>
        <taxon>Pectobacteriaceae</taxon>
        <taxon>Dickeya</taxon>
    </lineage>
</organism>
<comment type="caution">
    <text evidence="1">The sequence shown here is derived from an EMBL/GenBank/DDBJ whole genome shotgun (WGS) entry which is preliminary data.</text>
</comment>
<reference evidence="1 2" key="1">
    <citation type="submission" date="2024-03" db="EMBL/GenBank/DDBJ databases">
        <title>Analysis of soft rot Pectobacteriaceae population diversity in US potato growing regions between 2016 and 2022.</title>
        <authorList>
            <person name="Ma X."/>
            <person name="Zhang X."/>
            <person name="Stodghill P."/>
            <person name="Rioux R."/>
            <person name="Babler B."/>
            <person name="Shrestha S."/>
            <person name="Babler B."/>
            <person name="Rivedal H."/>
            <person name="Frost K."/>
            <person name="Hao J."/>
            <person name="Secor G."/>
            <person name="Swingle B."/>
        </authorList>
    </citation>
    <scope>NUCLEOTIDE SEQUENCE [LARGE SCALE GENOMIC DNA]</scope>
    <source>
        <strain evidence="1 2">SR64</strain>
    </source>
</reference>
<keyword evidence="2" id="KW-1185">Reference proteome</keyword>
<evidence type="ECO:0000313" key="1">
    <source>
        <dbReference type="EMBL" id="MEI7065497.1"/>
    </source>
</evidence>
<protein>
    <submittedName>
        <fullName evidence="1">Type II toxin-antitoxin system RelE/ParE family toxin</fullName>
    </submittedName>
</protein>
<accession>A0ABU8JQY7</accession>
<dbReference type="EMBL" id="JBBBOO010000015">
    <property type="protein sequence ID" value="MEI7065497.1"/>
    <property type="molecule type" value="Genomic_DNA"/>
</dbReference>
<dbReference type="RefSeq" id="WP_336730261.1">
    <property type="nucleotide sequence ID" value="NZ_JBBBOO010000015.1"/>
</dbReference>
<proteinExistence type="predicted"/>
<name>A0ABU8JQY7_DICCH</name>
<dbReference type="Proteomes" id="UP001359469">
    <property type="component" value="Unassembled WGS sequence"/>
</dbReference>